<evidence type="ECO:0000256" key="8">
    <source>
        <dbReference type="PIRSR" id="PIRSR000193-1"/>
    </source>
</evidence>
<comment type="caution">
    <text evidence="12">The sequence shown here is derived from an EMBL/GenBank/DDBJ whole genome shotgun (WGS) entry which is preliminary data.</text>
</comment>
<dbReference type="SUPFAM" id="SSF51735">
    <property type="entry name" value="NAD(P)-binding Rossmann-fold domains"/>
    <property type="match status" value="1"/>
</dbReference>
<dbReference type="GO" id="GO:0004735">
    <property type="term" value="F:pyrroline-5-carboxylate reductase activity"/>
    <property type="evidence" value="ECO:0007669"/>
    <property type="project" value="UniProtKB-UniRule"/>
</dbReference>
<comment type="catalytic activity">
    <reaction evidence="6">
        <text>L-proline + NAD(+) = (S)-1-pyrroline-5-carboxylate + NADH + 2 H(+)</text>
        <dbReference type="Rhea" id="RHEA:14105"/>
        <dbReference type="ChEBI" id="CHEBI:15378"/>
        <dbReference type="ChEBI" id="CHEBI:17388"/>
        <dbReference type="ChEBI" id="CHEBI:57540"/>
        <dbReference type="ChEBI" id="CHEBI:57945"/>
        <dbReference type="ChEBI" id="CHEBI:60039"/>
        <dbReference type="EC" id="1.5.1.2"/>
    </reaction>
</comment>
<dbReference type="PANTHER" id="PTHR11645:SF0">
    <property type="entry name" value="PYRROLINE-5-CARBOXYLATE REDUCTASE 3"/>
    <property type="match status" value="1"/>
</dbReference>
<keyword evidence="6" id="KW-0963">Cytoplasm</keyword>
<dbReference type="HAMAP" id="MF_01925">
    <property type="entry name" value="P5C_reductase"/>
    <property type="match status" value="1"/>
</dbReference>
<dbReference type="InterPro" id="IPR053790">
    <property type="entry name" value="P5CR-like_CS"/>
</dbReference>
<dbReference type="SUPFAM" id="SSF48179">
    <property type="entry name" value="6-phosphogluconate dehydrogenase C-terminal domain-like"/>
    <property type="match status" value="1"/>
</dbReference>
<dbReference type="InterPro" id="IPR029036">
    <property type="entry name" value="P5CR_dimer"/>
</dbReference>
<evidence type="ECO:0000256" key="6">
    <source>
        <dbReference type="HAMAP-Rule" id="MF_01925"/>
    </source>
</evidence>
<feature type="binding site" evidence="8">
    <location>
        <position position="59"/>
    </location>
    <ligand>
        <name>NADPH</name>
        <dbReference type="ChEBI" id="CHEBI:57783"/>
    </ligand>
</feature>
<evidence type="ECO:0000256" key="1">
    <source>
        <dbReference type="ARBA" id="ARBA00005525"/>
    </source>
</evidence>
<evidence type="ECO:0000256" key="9">
    <source>
        <dbReference type="RuleBase" id="RU003903"/>
    </source>
</evidence>
<reference evidence="12" key="1">
    <citation type="journal article" date="2021" name="PeerJ">
        <title>Extensive microbial diversity within the chicken gut microbiome revealed by metagenomics and culture.</title>
        <authorList>
            <person name="Gilroy R."/>
            <person name="Ravi A."/>
            <person name="Getino M."/>
            <person name="Pursley I."/>
            <person name="Horton D.L."/>
            <person name="Alikhan N.F."/>
            <person name="Baker D."/>
            <person name="Gharbi K."/>
            <person name="Hall N."/>
            <person name="Watson M."/>
            <person name="Adriaenssens E.M."/>
            <person name="Foster-Nyarko E."/>
            <person name="Jarju S."/>
            <person name="Secka A."/>
            <person name="Antonio M."/>
            <person name="Oren A."/>
            <person name="Chaudhuri R.R."/>
            <person name="La Ragione R."/>
            <person name="Hildebrand F."/>
            <person name="Pallen M.J."/>
        </authorList>
    </citation>
    <scope>NUCLEOTIDE SEQUENCE</scope>
    <source>
        <strain evidence="12">ChiBcec8-14828</strain>
    </source>
</reference>
<protein>
    <recommendedName>
        <fullName evidence="6 7">Pyrroline-5-carboxylate reductase</fullName>
        <shortName evidence="6">P5C reductase</shortName>
        <shortName evidence="6">P5CR</shortName>
        <ecNumber evidence="6 7">1.5.1.2</ecNumber>
    </recommendedName>
    <alternativeName>
        <fullName evidence="6">PCA reductase</fullName>
    </alternativeName>
</protein>
<proteinExistence type="inferred from homology"/>
<evidence type="ECO:0000256" key="5">
    <source>
        <dbReference type="ARBA" id="ARBA00058118"/>
    </source>
</evidence>
<dbReference type="InterPro" id="IPR028939">
    <property type="entry name" value="P5C_Rdtase_cat_N"/>
</dbReference>
<dbReference type="GO" id="GO:0055129">
    <property type="term" value="P:L-proline biosynthetic process"/>
    <property type="evidence" value="ECO:0007669"/>
    <property type="project" value="UniProtKB-UniRule"/>
</dbReference>
<dbReference type="PANTHER" id="PTHR11645">
    <property type="entry name" value="PYRROLINE-5-CARBOXYLATE REDUCTASE"/>
    <property type="match status" value="1"/>
</dbReference>
<comment type="catalytic activity">
    <reaction evidence="6 9">
        <text>L-proline + NADP(+) = (S)-1-pyrroline-5-carboxylate + NADPH + 2 H(+)</text>
        <dbReference type="Rhea" id="RHEA:14109"/>
        <dbReference type="ChEBI" id="CHEBI:15378"/>
        <dbReference type="ChEBI" id="CHEBI:17388"/>
        <dbReference type="ChEBI" id="CHEBI:57783"/>
        <dbReference type="ChEBI" id="CHEBI:58349"/>
        <dbReference type="ChEBI" id="CHEBI:60039"/>
        <dbReference type="EC" id="1.5.1.2"/>
    </reaction>
</comment>
<comment type="subcellular location">
    <subcellularLocation>
        <location evidence="6">Cytoplasm</location>
    </subcellularLocation>
</comment>
<evidence type="ECO:0000256" key="2">
    <source>
        <dbReference type="ARBA" id="ARBA00022650"/>
    </source>
</evidence>
<gene>
    <name evidence="6 12" type="primary">proC</name>
    <name evidence="12" type="ORF">H9943_10455</name>
</gene>
<evidence type="ECO:0000259" key="11">
    <source>
        <dbReference type="Pfam" id="PF14748"/>
    </source>
</evidence>
<dbReference type="Pfam" id="PF03807">
    <property type="entry name" value="F420_oxidored"/>
    <property type="match status" value="1"/>
</dbReference>
<dbReference type="EMBL" id="DWYA01000096">
    <property type="protein sequence ID" value="HJB40799.1"/>
    <property type="molecule type" value="Genomic_DNA"/>
</dbReference>
<evidence type="ECO:0000313" key="12">
    <source>
        <dbReference type="EMBL" id="HJB40799.1"/>
    </source>
</evidence>
<dbReference type="PROSITE" id="PS00521">
    <property type="entry name" value="P5CR"/>
    <property type="match status" value="1"/>
</dbReference>
<comment type="similarity">
    <text evidence="1 6 9">Belongs to the pyrroline-5-carboxylate reductase family.</text>
</comment>
<keyword evidence="4 6" id="KW-0560">Oxidoreductase</keyword>
<accession>A0A9D2M510</accession>
<feature type="domain" description="Pyrroline-5-carboxylate reductase dimerisation" evidence="11">
    <location>
        <begin position="170"/>
        <end position="274"/>
    </location>
</feature>
<feature type="binding site" evidence="8">
    <location>
        <begin position="12"/>
        <end position="17"/>
    </location>
    <ligand>
        <name>NADP(+)</name>
        <dbReference type="ChEBI" id="CHEBI:58349"/>
    </ligand>
</feature>
<dbReference type="Proteomes" id="UP000824209">
    <property type="component" value="Unassembled WGS sequence"/>
</dbReference>
<dbReference type="InterPro" id="IPR036291">
    <property type="entry name" value="NAD(P)-bd_dom_sf"/>
</dbReference>
<evidence type="ECO:0000313" key="13">
    <source>
        <dbReference type="Proteomes" id="UP000824209"/>
    </source>
</evidence>
<dbReference type="NCBIfam" id="TIGR00112">
    <property type="entry name" value="proC"/>
    <property type="match status" value="1"/>
</dbReference>
<keyword evidence="3 6" id="KW-0521">NADP</keyword>
<dbReference type="InterPro" id="IPR000304">
    <property type="entry name" value="Pyrroline-COOH_reductase"/>
</dbReference>
<dbReference type="EC" id="1.5.1.2" evidence="6 7"/>
<dbReference type="PIRSF" id="PIRSF000193">
    <property type="entry name" value="Pyrrol-5-carb_rd"/>
    <property type="match status" value="1"/>
</dbReference>
<evidence type="ECO:0000259" key="10">
    <source>
        <dbReference type="Pfam" id="PF03807"/>
    </source>
</evidence>
<evidence type="ECO:0000256" key="3">
    <source>
        <dbReference type="ARBA" id="ARBA00022857"/>
    </source>
</evidence>
<evidence type="ECO:0000256" key="4">
    <source>
        <dbReference type="ARBA" id="ARBA00023002"/>
    </source>
</evidence>
<keyword evidence="6 9" id="KW-0028">Amino-acid biosynthesis</keyword>
<dbReference type="FunFam" id="1.10.3730.10:FF:000001">
    <property type="entry name" value="Pyrroline-5-carboxylate reductase"/>
    <property type="match status" value="1"/>
</dbReference>
<comment type="function">
    <text evidence="5 6">Catalyzes the reduction of 1-pyrroline-5-carboxylate (PCA) to L-proline.</text>
</comment>
<dbReference type="Gene3D" id="3.40.50.720">
    <property type="entry name" value="NAD(P)-binding Rossmann-like Domain"/>
    <property type="match status" value="1"/>
</dbReference>
<keyword evidence="2 6" id="KW-0641">Proline biosynthesis</keyword>
<reference evidence="12" key="2">
    <citation type="submission" date="2021-04" db="EMBL/GenBank/DDBJ databases">
        <authorList>
            <person name="Gilroy R."/>
        </authorList>
    </citation>
    <scope>NUCLEOTIDE SEQUENCE</scope>
    <source>
        <strain evidence="12">ChiBcec8-14828</strain>
    </source>
</reference>
<sequence length="277" mass="28843">MRSGDMQKLGFIGTGSMARALVQAAAAGGHGEYCVLANRTPEKAQRLAEEVSGHWVKTNAEAAKAAEFLFLGVKPYQMAHVLQEISPVLDERRAAGDDVVLVSMAAGVTIKNLQDMAGGAYPVIRILPNTPCAIGKGMVLMTLSENVTDEQRDAFCRVMEQAGRFDEADETMMDAGGVVAGCTPAWAYLFIEGLADGAVEAGLPRQKAMEYAAQAVLGAAAMCLTDGAHPGPLKDAVCSPGGSTIAGVHALERAGVRGAAMDAVTAAFEKTKQMAKG</sequence>
<comment type="pathway">
    <text evidence="6 9">Amino-acid biosynthesis; L-proline biosynthesis; L-proline from L-glutamate 5-semialdehyde: step 1/1.</text>
</comment>
<dbReference type="Pfam" id="PF14748">
    <property type="entry name" value="P5CR_dimer"/>
    <property type="match status" value="1"/>
</dbReference>
<dbReference type="Gene3D" id="1.10.3730.10">
    <property type="entry name" value="ProC C-terminal domain-like"/>
    <property type="match status" value="1"/>
</dbReference>
<dbReference type="GO" id="GO:0005737">
    <property type="term" value="C:cytoplasm"/>
    <property type="evidence" value="ECO:0007669"/>
    <property type="project" value="UniProtKB-SubCell"/>
</dbReference>
<evidence type="ECO:0000256" key="7">
    <source>
        <dbReference type="NCBIfam" id="TIGR00112"/>
    </source>
</evidence>
<organism evidence="12 13">
    <name type="scientific">Candidatus Ruthenibacterium avium</name>
    <dbReference type="NCBI Taxonomy" id="2838751"/>
    <lineage>
        <taxon>Bacteria</taxon>
        <taxon>Bacillati</taxon>
        <taxon>Bacillota</taxon>
        <taxon>Clostridia</taxon>
        <taxon>Eubacteriales</taxon>
        <taxon>Oscillospiraceae</taxon>
        <taxon>Ruthenibacterium</taxon>
    </lineage>
</organism>
<feature type="domain" description="Pyrroline-5-carboxylate reductase catalytic N-terminal" evidence="10">
    <location>
        <begin position="8"/>
        <end position="105"/>
    </location>
</feature>
<dbReference type="InterPro" id="IPR008927">
    <property type="entry name" value="6-PGluconate_DH-like_C_sf"/>
</dbReference>
<name>A0A9D2M510_9FIRM</name>
<dbReference type="AlphaFoldDB" id="A0A9D2M510"/>